<sequence>MGGVFKRPMAMRMLQALLNALLPEGINREKALTTFEAILYHIAYCIDARTIEFGSSILTIDELYAFLRTFPSLSSVHLHGRAQVVKSTSSSTSLLPIQGLHMHTYFYLASNVFDVINPSKLRSFSLTPTYSSRLDVPYLEGLKAIVEGSRSQLRELCISLTNLQSGEVTQFCSDIRFKLFPKLTTLTLTIDTRNMDNFGKLDIMLRSLTTLDLHVRTLELRLTLFSFVFQATGLESIADVQAQVRYPTKTRQWDTFFTVLEDTGIFHNASNVEKLIVSIELLVAPVFRGKDKELLRDSVVESIYLSLPKELRGRPNFEYSWKFTYYDLDPFFPDIPDLMLDD</sequence>
<dbReference type="SUPFAM" id="SSF52047">
    <property type="entry name" value="RNI-like"/>
    <property type="match status" value="1"/>
</dbReference>
<reference evidence="1 2" key="1">
    <citation type="submission" date="2014-04" db="EMBL/GenBank/DDBJ databases">
        <title>Evolutionary Origins and Diversification of the Mycorrhizal Mutualists.</title>
        <authorList>
            <consortium name="DOE Joint Genome Institute"/>
            <consortium name="Mycorrhizal Genomics Consortium"/>
            <person name="Kohler A."/>
            <person name="Kuo A."/>
            <person name="Nagy L.G."/>
            <person name="Floudas D."/>
            <person name="Copeland A."/>
            <person name="Barry K.W."/>
            <person name="Cichocki N."/>
            <person name="Veneault-Fourrey C."/>
            <person name="LaButti K."/>
            <person name="Lindquist E.A."/>
            <person name="Lipzen A."/>
            <person name="Lundell T."/>
            <person name="Morin E."/>
            <person name="Murat C."/>
            <person name="Riley R."/>
            <person name="Ohm R."/>
            <person name="Sun H."/>
            <person name="Tunlid A."/>
            <person name="Henrissat B."/>
            <person name="Grigoriev I.V."/>
            <person name="Hibbett D.S."/>
            <person name="Martin F."/>
        </authorList>
    </citation>
    <scope>NUCLEOTIDE SEQUENCE [LARGE SCALE GENOMIC DNA]</scope>
    <source>
        <strain evidence="1 2">FD-317 M1</strain>
    </source>
</reference>
<evidence type="ECO:0000313" key="1">
    <source>
        <dbReference type="EMBL" id="KIK61083.1"/>
    </source>
</evidence>
<protein>
    <submittedName>
        <fullName evidence="1">Uncharacterized protein</fullName>
    </submittedName>
</protein>
<proteinExistence type="predicted"/>
<dbReference type="AlphaFoldDB" id="A0A0D0CXU1"/>
<dbReference type="InterPro" id="IPR032675">
    <property type="entry name" value="LRR_dom_sf"/>
</dbReference>
<organism evidence="1 2">
    <name type="scientific">Collybiopsis luxurians FD-317 M1</name>
    <dbReference type="NCBI Taxonomy" id="944289"/>
    <lineage>
        <taxon>Eukaryota</taxon>
        <taxon>Fungi</taxon>
        <taxon>Dikarya</taxon>
        <taxon>Basidiomycota</taxon>
        <taxon>Agaricomycotina</taxon>
        <taxon>Agaricomycetes</taxon>
        <taxon>Agaricomycetidae</taxon>
        <taxon>Agaricales</taxon>
        <taxon>Marasmiineae</taxon>
        <taxon>Omphalotaceae</taxon>
        <taxon>Collybiopsis</taxon>
        <taxon>Collybiopsis luxurians</taxon>
    </lineage>
</organism>
<dbReference type="Proteomes" id="UP000053593">
    <property type="component" value="Unassembled WGS sequence"/>
</dbReference>
<name>A0A0D0CXU1_9AGAR</name>
<evidence type="ECO:0000313" key="2">
    <source>
        <dbReference type="Proteomes" id="UP000053593"/>
    </source>
</evidence>
<dbReference type="HOGENOM" id="CLU_050716_0_0_1"/>
<dbReference type="EMBL" id="KN834772">
    <property type="protein sequence ID" value="KIK61083.1"/>
    <property type="molecule type" value="Genomic_DNA"/>
</dbReference>
<gene>
    <name evidence="1" type="ORF">GYMLUDRAFT_997635</name>
</gene>
<keyword evidence="2" id="KW-1185">Reference proteome</keyword>
<accession>A0A0D0CXU1</accession>
<dbReference type="Gene3D" id="3.80.10.10">
    <property type="entry name" value="Ribonuclease Inhibitor"/>
    <property type="match status" value="1"/>
</dbReference>